<dbReference type="EMBL" id="AP006626">
    <property type="protein sequence ID" value="BAD32109.1"/>
    <property type="molecule type" value="Genomic_DNA"/>
</dbReference>
<evidence type="ECO:0000313" key="3">
    <source>
        <dbReference type="Proteomes" id="UP000000763"/>
    </source>
</evidence>
<evidence type="ECO:0000313" key="2">
    <source>
        <dbReference type="EMBL" id="BAD32109.1"/>
    </source>
</evidence>
<dbReference type="AlphaFoldDB" id="Q69IS2"/>
<dbReference type="Proteomes" id="UP000000763">
    <property type="component" value="Chromosome 7"/>
</dbReference>
<sequence length="90" mass="9630">MEGVNAPWAQPLATLPGSLVNLEPVGELPGSAEPLSAPFGPPFGNDEKATPPPTELYVDTLFTKAGDEVLHKYVTPTATPSTQKEKRFRI</sequence>
<proteinExistence type="predicted"/>
<protein>
    <submittedName>
        <fullName evidence="2">Uncharacterized protein</fullName>
    </submittedName>
</protein>
<accession>Q69IS2</accession>
<reference evidence="3" key="1">
    <citation type="journal article" date="2005" name="Nature">
        <title>The map-based sequence of the rice genome.</title>
        <authorList>
            <consortium name="International rice genome sequencing project (IRGSP)"/>
            <person name="Matsumoto T."/>
            <person name="Wu J."/>
            <person name="Kanamori H."/>
            <person name="Katayose Y."/>
            <person name="Fujisawa M."/>
            <person name="Namiki N."/>
            <person name="Mizuno H."/>
            <person name="Yamamoto K."/>
            <person name="Antonio B.A."/>
            <person name="Baba T."/>
            <person name="Sakata K."/>
            <person name="Nagamura Y."/>
            <person name="Aoki H."/>
            <person name="Arikawa K."/>
            <person name="Arita K."/>
            <person name="Bito T."/>
            <person name="Chiden Y."/>
            <person name="Fujitsuka N."/>
            <person name="Fukunaka R."/>
            <person name="Hamada M."/>
            <person name="Harada C."/>
            <person name="Hayashi A."/>
            <person name="Hijishita S."/>
            <person name="Honda M."/>
            <person name="Hosokawa S."/>
            <person name="Ichikawa Y."/>
            <person name="Idonuma A."/>
            <person name="Iijima M."/>
            <person name="Ikeda M."/>
            <person name="Ikeno M."/>
            <person name="Ito K."/>
            <person name="Ito S."/>
            <person name="Ito T."/>
            <person name="Ito Y."/>
            <person name="Ito Y."/>
            <person name="Iwabuchi A."/>
            <person name="Kamiya K."/>
            <person name="Karasawa W."/>
            <person name="Kurita K."/>
            <person name="Katagiri S."/>
            <person name="Kikuta A."/>
            <person name="Kobayashi H."/>
            <person name="Kobayashi N."/>
            <person name="Machita K."/>
            <person name="Maehara T."/>
            <person name="Masukawa M."/>
            <person name="Mizubayashi T."/>
            <person name="Mukai Y."/>
            <person name="Nagasaki H."/>
            <person name="Nagata Y."/>
            <person name="Naito S."/>
            <person name="Nakashima M."/>
            <person name="Nakama Y."/>
            <person name="Nakamichi Y."/>
            <person name="Nakamura M."/>
            <person name="Meguro A."/>
            <person name="Negishi M."/>
            <person name="Ohta I."/>
            <person name="Ohta T."/>
            <person name="Okamoto M."/>
            <person name="Ono N."/>
            <person name="Saji S."/>
            <person name="Sakaguchi M."/>
            <person name="Sakai K."/>
            <person name="Shibata M."/>
            <person name="Shimokawa T."/>
            <person name="Song J."/>
            <person name="Takazaki Y."/>
            <person name="Terasawa K."/>
            <person name="Tsugane M."/>
            <person name="Tsuji K."/>
            <person name="Ueda S."/>
            <person name="Waki K."/>
            <person name="Yamagata H."/>
            <person name="Yamamoto M."/>
            <person name="Yamamoto S."/>
            <person name="Yamane H."/>
            <person name="Yoshiki S."/>
            <person name="Yoshihara R."/>
            <person name="Yukawa K."/>
            <person name="Zhong H."/>
            <person name="Yano M."/>
            <person name="Yuan Q."/>
            <person name="Ouyang S."/>
            <person name="Liu J."/>
            <person name="Jones K.M."/>
            <person name="Gansberger K."/>
            <person name="Moffat K."/>
            <person name="Hill J."/>
            <person name="Bera J."/>
            <person name="Fadrosh D."/>
            <person name="Jin S."/>
            <person name="Johri S."/>
            <person name="Kim M."/>
            <person name="Overton L."/>
            <person name="Reardon M."/>
            <person name="Tsitrin T."/>
            <person name="Vuong H."/>
            <person name="Weaver B."/>
            <person name="Ciecko A."/>
            <person name="Tallon L."/>
            <person name="Jackson J."/>
            <person name="Pai G."/>
            <person name="Aken S.V."/>
            <person name="Utterback T."/>
            <person name="Reidmuller S."/>
            <person name="Feldblyum T."/>
            <person name="Hsiao J."/>
            <person name="Zismann V."/>
            <person name="Iobst S."/>
            <person name="de Vazeille A.R."/>
            <person name="Buell C.R."/>
            <person name="Ying K."/>
            <person name="Li Y."/>
            <person name="Lu T."/>
            <person name="Huang Y."/>
            <person name="Zhao Q."/>
            <person name="Feng Q."/>
            <person name="Zhang L."/>
            <person name="Zhu J."/>
            <person name="Weng Q."/>
            <person name="Mu J."/>
            <person name="Lu Y."/>
            <person name="Fan D."/>
            <person name="Liu Y."/>
            <person name="Guan J."/>
            <person name="Zhang Y."/>
            <person name="Yu S."/>
            <person name="Liu X."/>
            <person name="Zhang Y."/>
            <person name="Hong G."/>
            <person name="Han B."/>
            <person name="Choisne N."/>
            <person name="Demange N."/>
            <person name="Orjeda G."/>
            <person name="Samain S."/>
            <person name="Cattolico L."/>
            <person name="Pelletier E."/>
            <person name="Couloux A."/>
            <person name="Segurens B."/>
            <person name="Wincker P."/>
            <person name="D'Hont A."/>
            <person name="Scarpelli C."/>
            <person name="Weissenbach J."/>
            <person name="Salanoubat M."/>
            <person name="Quetier F."/>
            <person name="Yu Y."/>
            <person name="Kim H.R."/>
            <person name="Rambo T."/>
            <person name="Currie J."/>
            <person name="Collura K."/>
            <person name="Luo M."/>
            <person name="Yang T."/>
            <person name="Ammiraju J.S.S."/>
            <person name="Engler F."/>
            <person name="Soderlund C."/>
            <person name="Wing R.A."/>
            <person name="Palmer L.E."/>
            <person name="de la Bastide M."/>
            <person name="Spiegel L."/>
            <person name="Nascimento L."/>
            <person name="Zutavern T."/>
            <person name="O'Shaughnessy A."/>
            <person name="Dike S."/>
            <person name="Dedhia N."/>
            <person name="Preston R."/>
            <person name="Balija V."/>
            <person name="McCombie W.R."/>
            <person name="Chow T."/>
            <person name="Chen H."/>
            <person name="Chung M."/>
            <person name="Chen C."/>
            <person name="Shaw J."/>
            <person name="Wu H."/>
            <person name="Hsiao K."/>
            <person name="Chao Y."/>
            <person name="Chu M."/>
            <person name="Cheng C."/>
            <person name="Hour A."/>
            <person name="Lee P."/>
            <person name="Lin S."/>
            <person name="Lin Y."/>
            <person name="Liou J."/>
            <person name="Liu S."/>
            <person name="Hsing Y."/>
            <person name="Raghuvanshi S."/>
            <person name="Mohanty A."/>
            <person name="Bharti A.K."/>
            <person name="Gaur A."/>
            <person name="Gupta V."/>
            <person name="Kumar D."/>
            <person name="Ravi V."/>
            <person name="Vij S."/>
            <person name="Kapur A."/>
            <person name="Khurana P."/>
            <person name="Khurana P."/>
            <person name="Khurana J.P."/>
            <person name="Tyagi A.K."/>
            <person name="Gaikwad K."/>
            <person name="Singh A."/>
            <person name="Dalal V."/>
            <person name="Srivastava S."/>
            <person name="Dixit A."/>
            <person name="Pal A.K."/>
            <person name="Ghazi I.A."/>
            <person name="Yadav M."/>
            <person name="Pandit A."/>
            <person name="Bhargava A."/>
            <person name="Sureshbabu K."/>
            <person name="Batra K."/>
            <person name="Sharma T.R."/>
            <person name="Mohapatra T."/>
            <person name="Singh N.K."/>
            <person name="Messing J."/>
            <person name="Nelson A.B."/>
            <person name="Fuks G."/>
            <person name="Kavchok S."/>
            <person name="Keizer G."/>
            <person name="Linton E."/>
            <person name="Llaca V."/>
            <person name="Song R."/>
            <person name="Tanyolac B."/>
            <person name="Young S."/>
            <person name="Ho-Il K."/>
            <person name="Hahn J.H."/>
            <person name="Sangsakoo G."/>
            <person name="Vanavichit A."/>
            <person name="de Mattos Luiz.A.T."/>
            <person name="Zimmer P.D."/>
            <person name="Malone G."/>
            <person name="Dellagostin O."/>
            <person name="de Oliveira A.C."/>
            <person name="Bevan M."/>
            <person name="Bancroft I."/>
            <person name="Minx P."/>
            <person name="Cordum H."/>
            <person name="Wilson R."/>
            <person name="Cheng Z."/>
            <person name="Jin W."/>
            <person name="Jiang J."/>
            <person name="Leong S.A."/>
            <person name="Iwama H."/>
            <person name="Gojobori T."/>
            <person name="Itoh T."/>
            <person name="Niimura Y."/>
            <person name="Fujii Y."/>
            <person name="Habara T."/>
            <person name="Sakai H."/>
            <person name="Sato Y."/>
            <person name="Wilson G."/>
            <person name="Kumar K."/>
            <person name="McCouch S."/>
            <person name="Juretic N."/>
            <person name="Hoen D."/>
            <person name="Wright S."/>
            <person name="Bruskiewich R."/>
            <person name="Bureau T."/>
            <person name="Miyao A."/>
            <person name="Hirochika H."/>
            <person name="Nishikawa T."/>
            <person name="Kadowaki K."/>
            <person name="Sugiura M."/>
            <person name="Burr B."/>
            <person name="Sasaki T."/>
        </authorList>
    </citation>
    <scope>NUCLEOTIDE SEQUENCE [LARGE SCALE GENOMIC DNA]</scope>
    <source>
        <strain evidence="3">cv. Nipponbare</strain>
    </source>
</reference>
<feature type="region of interest" description="Disordered" evidence="1">
    <location>
        <begin position="24"/>
        <end position="54"/>
    </location>
</feature>
<name>Q69IS2_ORYSJ</name>
<organism evidence="2 3">
    <name type="scientific">Oryza sativa subsp. japonica</name>
    <name type="common">Rice</name>
    <dbReference type="NCBI Taxonomy" id="39947"/>
    <lineage>
        <taxon>Eukaryota</taxon>
        <taxon>Viridiplantae</taxon>
        <taxon>Streptophyta</taxon>
        <taxon>Embryophyta</taxon>
        <taxon>Tracheophyta</taxon>
        <taxon>Spermatophyta</taxon>
        <taxon>Magnoliopsida</taxon>
        <taxon>Liliopsida</taxon>
        <taxon>Poales</taxon>
        <taxon>Poaceae</taxon>
        <taxon>BOP clade</taxon>
        <taxon>Oryzoideae</taxon>
        <taxon>Oryzeae</taxon>
        <taxon>Oryzinae</taxon>
        <taxon>Oryza</taxon>
        <taxon>Oryza sativa</taxon>
    </lineage>
</organism>
<gene>
    <name evidence="2" type="primary">B1042B08.35</name>
</gene>
<reference evidence="3" key="2">
    <citation type="journal article" date="2008" name="Nucleic Acids Res.">
        <title>The rice annotation project database (RAP-DB): 2008 update.</title>
        <authorList>
            <consortium name="The rice annotation project (RAP)"/>
        </authorList>
    </citation>
    <scope>GENOME REANNOTATION</scope>
    <source>
        <strain evidence="3">cv. Nipponbare</strain>
    </source>
</reference>
<evidence type="ECO:0000256" key="1">
    <source>
        <dbReference type="SAM" id="MobiDB-lite"/>
    </source>
</evidence>